<evidence type="ECO:0000256" key="1">
    <source>
        <dbReference type="ARBA" id="ARBA00008213"/>
    </source>
</evidence>
<reference evidence="12 13" key="1">
    <citation type="submission" date="2020-02" db="EMBL/GenBank/DDBJ databases">
        <authorList>
            <person name="Li X.-J."/>
            <person name="Han X.-M."/>
        </authorList>
    </citation>
    <scope>NUCLEOTIDE SEQUENCE [LARGE SCALE GENOMIC DNA]</scope>
    <source>
        <strain evidence="12 13">CCTCC AB 2017055</strain>
    </source>
</reference>
<dbReference type="GO" id="GO:0003746">
    <property type="term" value="F:translation elongation factor activity"/>
    <property type="evidence" value="ECO:0007669"/>
    <property type="project" value="UniProtKB-KW"/>
</dbReference>
<evidence type="ECO:0000256" key="5">
    <source>
        <dbReference type="ARBA" id="ARBA00023163"/>
    </source>
</evidence>
<dbReference type="NCBIfam" id="NF001262">
    <property type="entry name" value="PRK00226.1-3"/>
    <property type="match status" value="1"/>
</dbReference>
<dbReference type="InterPro" id="IPR001437">
    <property type="entry name" value="Tscrpt_elong_fac_GreA/B_C"/>
</dbReference>
<dbReference type="Gene3D" id="1.10.287.180">
    <property type="entry name" value="Transcription elongation factor, GreA/GreB, N-terminal domain"/>
    <property type="match status" value="1"/>
</dbReference>
<keyword evidence="13" id="KW-1185">Reference proteome</keyword>
<comment type="caution">
    <text evidence="12">The sequence shown here is derived from an EMBL/GenBank/DDBJ whole genome shotgun (WGS) entry which is preliminary data.</text>
</comment>
<evidence type="ECO:0000256" key="4">
    <source>
        <dbReference type="ARBA" id="ARBA00023125"/>
    </source>
</evidence>
<evidence type="ECO:0000256" key="2">
    <source>
        <dbReference type="ARBA" id="ARBA00013729"/>
    </source>
</evidence>
<dbReference type="PIRSF" id="PIRSF006092">
    <property type="entry name" value="GreA_GreB"/>
    <property type="match status" value="1"/>
</dbReference>
<dbReference type="InterPro" id="IPR036953">
    <property type="entry name" value="GreA/GreB_C_sf"/>
</dbReference>
<gene>
    <name evidence="8 12" type="primary">greA</name>
    <name evidence="12" type="ORF">G1H10_06435</name>
</gene>
<dbReference type="InterPro" id="IPR006359">
    <property type="entry name" value="Tscrpt_elong_fac_GreA"/>
</dbReference>
<dbReference type="InterPro" id="IPR036805">
    <property type="entry name" value="Tscrpt_elong_fac_GreA/B_N_sf"/>
</dbReference>
<dbReference type="InterPro" id="IPR023459">
    <property type="entry name" value="Tscrpt_elong_fac_GreA/B_fam"/>
</dbReference>
<proteinExistence type="inferred from homology"/>
<comment type="similarity">
    <text evidence="1 8 9">Belongs to the GreA/GreB family.</text>
</comment>
<accession>A0A6L9S4X7</accession>
<dbReference type="HAMAP" id="MF_00105">
    <property type="entry name" value="GreA_GreB"/>
    <property type="match status" value="1"/>
</dbReference>
<evidence type="ECO:0000256" key="8">
    <source>
        <dbReference type="HAMAP-Rule" id="MF_00105"/>
    </source>
</evidence>
<dbReference type="GO" id="GO:0070063">
    <property type="term" value="F:RNA polymerase binding"/>
    <property type="evidence" value="ECO:0007669"/>
    <property type="project" value="InterPro"/>
</dbReference>
<evidence type="ECO:0000256" key="7">
    <source>
        <dbReference type="ARBA" id="ARBA00030776"/>
    </source>
</evidence>
<dbReference type="PANTHER" id="PTHR30437:SF4">
    <property type="entry name" value="TRANSCRIPTION ELONGATION FACTOR GREA"/>
    <property type="match status" value="1"/>
</dbReference>
<dbReference type="GO" id="GO:0032784">
    <property type="term" value="P:regulation of DNA-templated transcription elongation"/>
    <property type="evidence" value="ECO:0007669"/>
    <property type="project" value="UniProtKB-UniRule"/>
</dbReference>
<feature type="domain" description="Transcription elongation factor GreA/GreB C-terminal" evidence="10">
    <location>
        <begin position="86"/>
        <end position="164"/>
    </location>
</feature>
<protein>
    <recommendedName>
        <fullName evidence="2 8">Transcription elongation factor GreA</fullName>
    </recommendedName>
    <alternativeName>
        <fullName evidence="7 8">Transcript cleavage factor GreA</fullName>
    </alternativeName>
</protein>
<dbReference type="InterPro" id="IPR022691">
    <property type="entry name" value="Tscrpt_elong_fac_GreA/B_N"/>
</dbReference>
<evidence type="ECO:0000256" key="3">
    <source>
        <dbReference type="ARBA" id="ARBA00023015"/>
    </source>
</evidence>
<dbReference type="Gene3D" id="3.10.50.30">
    <property type="entry name" value="Transcription elongation factor, GreA/GreB, C-terminal domain"/>
    <property type="match status" value="1"/>
</dbReference>
<evidence type="ECO:0000313" key="12">
    <source>
        <dbReference type="EMBL" id="NED99800.1"/>
    </source>
</evidence>
<evidence type="ECO:0000313" key="13">
    <source>
        <dbReference type="Proteomes" id="UP000475214"/>
    </source>
</evidence>
<evidence type="ECO:0000256" key="6">
    <source>
        <dbReference type="ARBA" id="ARBA00024916"/>
    </source>
</evidence>
<dbReference type="GO" id="GO:0006354">
    <property type="term" value="P:DNA-templated transcription elongation"/>
    <property type="evidence" value="ECO:0007669"/>
    <property type="project" value="TreeGrafter"/>
</dbReference>
<dbReference type="Proteomes" id="UP000475214">
    <property type="component" value="Unassembled WGS sequence"/>
</dbReference>
<name>A0A6L9S4X7_9ACTN</name>
<feature type="domain" description="Transcription elongation factor GreA/GreB N-terminal" evidence="11">
    <location>
        <begin position="10"/>
        <end position="79"/>
    </location>
</feature>
<dbReference type="PANTHER" id="PTHR30437">
    <property type="entry name" value="TRANSCRIPTION ELONGATION FACTOR GREA"/>
    <property type="match status" value="1"/>
</dbReference>
<evidence type="ECO:0000259" key="10">
    <source>
        <dbReference type="Pfam" id="PF01272"/>
    </source>
</evidence>
<dbReference type="SUPFAM" id="SSF54534">
    <property type="entry name" value="FKBP-like"/>
    <property type="match status" value="1"/>
</dbReference>
<dbReference type="InterPro" id="IPR028624">
    <property type="entry name" value="Tscrpt_elong_fac_GreA/B"/>
</dbReference>
<keyword evidence="5 8" id="KW-0804">Transcription</keyword>
<keyword evidence="4 8" id="KW-0238">DNA-binding</keyword>
<dbReference type="NCBIfam" id="TIGR01462">
    <property type="entry name" value="greA"/>
    <property type="match status" value="1"/>
</dbReference>
<dbReference type="InterPro" id="IPR018151">
    <property type="entry name" value="TF_GreA/GreB_CS"/>
</dbReference>
<dbReference type="Pfam" id="PF01272">
    <property type="entry name" value="GreA_GreB"/>
    <property type="match status" value="1"/>
</dbReference>
<keyword evidence="3 8" id="KW-0805">Transcription regulation</keyword>
<keyword evidence="12" id="KW-0251">Elongation factor</keyword>
<sequence length="168" mass="18193">MTATSDNVAWLTQDAYDKLQEELEHLMGPARAEIAKRIEAARAEGDLSENGGYHAAKEEQGKQEARIHQLQQLLQRAKVGETQADTGVVGPGMIVEIKFSGDDEIERFLLGSRELLSLDESVDLEVYSPQSPLGAAINGQKAGATVSYEAPNGRNVTVEIVSAKPYTP</sequence>
<evidence type="ECO:0000259" key="11">
    <source>
        <dbReference type="Pfam" id="PF03449"/>
    </source>
</evidence>
<dbReference type="AlphaFoldDB" id="A0A6L9S4X7"/>
<evidence type="ECO:0000256" key="9">
    <source>
        <dbReference type="RuleBase" id="RU000556"/>
    </source>
</evidence>
<comment type="function">
    <text evidence="6 8 9">Necessary for efficient RNA polymerase transcription elongation past template-encoded arresting sites. The arresting sites in DNA have the property of trapping a certain fraction of elongating RNA polymerases that pass through, resulting in locked ternary complexes. Cleavage of the nascent transcript by cleavage factors such as GreA or GreB allows the resumption of elongation from the new 3'terminus. GreA releases sequences of 2 to 3 nucleotides.</text>
</comment>
<dbReference type="RefSeq" id="WP_163734299.1">
    <property type="nucleotide sequence ID" value="NZ_JAAGOA010000003.1"/>
</dbReference>
<dbReference type="FunFam" id="1.10.287.180:FF:000001">
    <property type="entry name" value="Transcription elongation factor GreA"/>
    <property type="match status" value="1"/>
</dbReference>
<dbReference type="PROSITE" id="PS00829">
    <property type="entry name" value="GREAB_1"/>
    <property type="match status" value="1"/>
</dbReference>
<dbReference type="GO" id="GO:0003677">
    <property type="term" value="F:DNA binding"/>
    <property type="evidence" value="ECO:0007669"/>
    <property type="project" value="UniProtKB-UniRule"/>
</dbReference>
<organism evidence="12 13">
    <name type="scientific">Phytoactinopolyspora halotolerans</name>
    <dbReference type="NCBI Taxonomy" id="1981512"/>
    <lineage>
        <taxon>Bacteria</taxon>
        <taxon>Bacillati</taxon>
        <taxon>Actinomycetota</taxon>
        <taxon>Actinomycetes</taxon>
        <taxon>Jiangellales</taxon>
        <taxon>Jiangellaceae</taxon>
        <taxon>Phytoactinopolyspora</taxon>
    </lineage>
</organism>
<dbReference type="Pfam" id="PF03449">
    <property type="entry name" value="GreA_GreB_N"/>
    <property type="match status" value="1"/>
</dbReference>
<dbReference type="EMBL" id="JAAGOA010000003">
    <property type="protein sequence ID" value="NED99800.1"/>
    <property type="molecule type" value="Genomic_DNA"/>
</dbReference>
<keyword evidence="12" id="KW-0648">Protein biosynthesis</keyword>
<dbReference type="SUPFAM" id="SSF46557">
    <property type="entry name" value="GreA transcript cleavage protein, N-terminal domain"/>
    <property type="match status" value="1"/>
</dbReference>